<protein>
    <submittedName>
        <fullName evidence="1">Uncharacterized protein</fullName>
    </submittedName>
</protein>
<reference evidence="1 2" key="1">
    <citation type="submission" date="2016-11" db="EMBL/GenBank/DDBJ databases">
        <title>Draft Genome Sequences of Nine Cyanobacterial Strains from Diverse Habitats.</title>
        <authorList>
            <person name="Zhu T."/>
            <person name="Hou S."/>
            <person name="Lu X."/>
            <person name="Hess W.R."/>
        </authorList>
    </citation>
    <scope>NUCLEOTIDE SEQUENCE [LARGE SCALE GENOMIC DNA]</scope>
    <source>
        <strain evidence="1 2">IAM M-71</strain>
    </source>
</reference>
<organism evidence="1 2">
    <name type="scientific">[Phormidium ambiguum] IAM M-71</name>
    <dbReference type="NCBI Taxonomy" id="454136"/>
    <lineage>
        <taxon>Bacteria</taxon>
        <taxon>Bacillati</taxon>
        <taxon>Cyanobacteriota</taxon>
        <taxon>Cyanophyceae</taxon>
        <taxon>Oscillatoriophycideae</taxon>
        <taxon>Aerosakkonematales</taxon>
        <taxon>Aerosakkonemataceae</taxon>
        <taxon>Floridanema</taxon>
    </lineage>
</organism>
<evidence type="ECO:0000313" key="1">
    <source>
        <dbReference type="EMBL" id="OKH39398.1"/>
    </source>
</evidence>
<dbReference type="EMBL" id="MRCE01000005">
    <property type="protein sequence ID" value="OKH39398.1"/>
    <property type="molecule type" value="Genomic_DNA"/>
</dbReference>
<dbReference type="AlphaFoldDB" id="A0A1U7IPW4"/>
<gene>
    <name evidence="1" type="ORF">NIES2119_06565</name>
</gene>
<sequence>MQRNSQQLKPGVPKMFKICLYMKDSHEQKSKQQIIEFNRIPNMGEFIDLGYNLYRVFLVCHSPYNAEYQATVAAIKTDWHSCETLIDQSQRL</sequence>
<name>A0A1U7IPW4_9CYAN</name>
<dbReference type="Proteomes" id="UP000185860">
    <property type="component" value="Unassembled WGS sequence"/>
</dbReference>
<proteinExistence type="predicted"/>
<comment type="caution">
    <text evidence="1">The sequence shown here is derived from an EMBL/GenBank/DDBJ whole genome shotgun (WGS) entry which is preliminary data.</text>
</comment>
<dbReference type="OrthoDB" id="9951260at2"/>
<accession>A0A1U7IPW4</accession>
<dbReference type="RefSeq" id="WP_143170976.1">
    <property type="nucleotide sequence ID" value="NZ_MRCE01000005.1"/>
</dbReference>
<evidence type="ECO:0000313" key="2">
    <source>
        <dbReference type="Proteomes" id="UP000185860"/>
    </source>
</evidence>